<dbReference type="Proteomes" id="UP000032545">
    <property type="component" value="Unassembled WGS sequence"/>
</dbReference>
<sequence length="548" mass="58341">MSSADASLRQWWELVEWRAAATPDLPMLVDNHDRRISFGEFRELALRVAAGLAATGVGAGTQVSWQLPTTIESAVLMSALSRLGAVQNPIIPLLREAEVDFIVEQLGTTLLIVPAVFRGYDYRPMAEAIAARRGLRTMVCDPYLPPDPATARLTGPPVDTDWFADFPLPLGDPATLPPPPPPPTGDADADVRWVFYSSGTTGFPKGARHTDASVIAGSNSMVSQLGFDETDVASIAFPIAHIGGSSVLSLGLRTACKVVLVDIFDPRTAPLALARHGSTMLGSAAPHFHAYFNAQAAFNAQRADGPEPLFARLRFFMAGGAPSEPGMHDRAIAELGGDGLMNGWGLTEFPMAGYPSPGDPPERLRTAAGRPGPGVRISVRDPDGTEVPRGQEGELCIAGPQLFAGYVDASLDAEAFTPDGYFHTGDLGIHHPEGWIYITGRLKDVIVRNAENISALEVENVLLTHPGIAEVAVVGLPDPRTGERCAAFVVQAEGAGPLTLPDLAAFCREKGLAVYKTPERLELLDTIPRNAMGKALKKQLRESVTASA</sequence>
<evidence type="ECO:0000313" key="6">
    <source>
        <dbReference type="EMBL" id="KJE21819.1"/>
    </source>
</evidence>
<dbReference type="InterPro" id="IPR045851">
    <property type="entry name" value="AMP-bd_C_sf"/>
</dbReference>
<dbReference type="InterPro" id="IPR000873">
    <property type="entry name" value="AMP-dep_synth/lig_dom"/>
</dbReference>
<dbReference type="AlphaFoldDB" id="A0A0D8BCZ4"/>
<reference evidence="7" key="1">
    <citation type="submission" date="2015-02" db="EMBL/GenBank/DDBJ databases">
        <title>Draft Genome of Frankia sp. CpI1-S.</title>
        <authorList>
            <person name="Oshone R.T."/>
            <person name="Ngom M."/>
            <person name="Ghodhbane-Gtari F."/>
            <person name="Gtari M."/>
            <person name="Morris K."/>
            <person name="Thomas K."/>
            <person name="Sen A."/>
            <person name="Tisa L.S."/>
        </authorList>
    </citation>
    <scope>NUCLEOTIDE SEQUENCE [LARGE SCALE GENOMIC DNA]</scope>
    <source>
        <strain evidence="7">CpI1-S</strain>
    </source>
</reference>
<keyword evidence="2 6" id="KW-0436">Ligase</keyword>
<dbReference type="Gene3D" id="3.30.300.30">
    <property type="match status" value="1"/>
</dbReference>
<evidence type="ECO:0000256" key="3">
    <source>
        <dbReference type="SAM" id="MobiDB-lite"/>
    </source>
</evidence>
<evidence type="ECO:0000259" key="5">
    <source>
        <dbReference type="Pfam" id="PF13193"/>
    </source>
</evidence>
<evidence type="ECO:0000256" key="1">
    <source>
        <dbReference type="ARBA" id="ARBA00006432"/>
    </source>
</evidence>
<dbReference type="InterPro" id="IPR020845">
    <property type="entry name" value="AMP-binding_CS"/>
</dbReference>
<dbReference type="SUPFAM" id="SSF56801">
    <property type="entry name" value="Acetyl-CoA synthetase-like"/>
    <property type="match status" value="1"/>
</dbReference>
<reference evidence="6 7" key="2">
    <citation type="journal article" date="2016" name="Genome Announc.">
        <title>Permanent Draft Genome Sequences for Two Variants of Frankia sp. Strain CpI1, the First Frankia Strain Isolated from Root Nodules of Comptonia peregrina.</title>
        <authorList>
            <person name="Oshone R."/>
            <person name="Hurst S.G.IV."/>
            <person name="Abebe-Akele F."/>
            <person name="Simpson S."/>
            <person name="Morris K."/>
            <person name="Thomas W.K."/>
            <person name="Tisa L.S."/>
        </authorList>
    </citation>
    <scope>NUCLEOTIDE SEQUENCE [LARGE SCALE GENOMIC DNA]</scope>
    <source>
        <strain evidence="7">CpI1-S</strain>
    </source>
</reference>
<dbReference type="GO" id="GO:0006631">
    <property type="term" value="P:fatty acid metabolic process"/>
    <property type="evidence" value="ECO:0007669"/>
    <property type="project" value="TreeGrafter"/>
</dbReference>
<dbReference type="PATRIC" id="fig|1502723.3.peg.3547"/>
<dbReference type="PANTHER" id="PTHR43201">
    <property type="entry name" value="ACYL-COA SYNTHETASE"/>
    <property type="match status" value="1"/>
</dbReference>
<dbReference type="InterPro" id="IPR042099">
    <property type="entry name" value="ANL_N_sf"/>
</dbReference>
<dbReference type="OrthoDB" id="9803968at2"/>
<dbReference type="GO" id="GO:0031956">
    <property type="term" value="F:medium-chain fatty acid-CoA ligase activity"/>
    <property type="evidence" value="ECO:0007669"/>
    <property type="project" value="TreeGrafter"/>
</dbReference>
<name>A0A0D8BCZ4_9ACTN</name>
<gene>
    <name evidence="6" type="ORF">FF36_03872</name>
</gene>
<proteinExistence type="inferred from homology"/>
<comment type="caution">
    <text evidence="6">The sequence shown here is derived from an EMBL/GenBank/DDBJ whole genome shotgun (WGS) entry which is preliminary data.</text>
</comment>
<accession>A0A0D8BCZ4</accession>
<evidence type="ECO:0000256" key="2">
    <source>
        <dbReference type="ARBA" id="ARBA00022598"/>
    </source>
</evidence>
<dbReference type="RefSeq" id="WP_044886440.1">
    <property type="nucleotide sequence ID" value="NZ_JYFN01000031.1"/>
</dbReference>
<feature type="domain" description="AMP-dependent synthetase/ligase" evidence="4">
    <location>
        <begin position="16"/>
        <end position="406"/>
    </location>
</feature>
<dbReference type="PANTHER" id="PTHR43201:SF5">
    <property type="entry name" value="MEDIUM-CHAIN ACYL-COA LIGASE ACSF2, MITOCHONDRIAL"/>
    <property type="match status" value="1"/>
</dbReference>
<evidence type="ECO:0000259" key="4">
    <source>
        <dbReference type="Pfam" id="PF00501"/>
    </source>
</evidence>
<dbReference type="Pfam" id="PF13193">
    <property type="entry name" value="AMP-binding_C"/>
    <property type="match status" value="1"/>
</dbReference>
<protein>
    <submittedName>
        <fullName evidence="6">Acyl-CoA synthetase (AMP-forming)/AMP-acid ligase II</fullName>
    </submittedName>
</protein>
<feature type="region of interest" description="Disordered" evidence="3">
    <location>
        <begin position="367"/>
        <end position="389"/>
    </location>
</feature>
<keyword evidence="7" id="KW-1185">Reference proteome</keyword>
<dbReference type="Gene3D" id="3.40.50.12780">
    <property type="entry name" value="N-terminal domain of ligase-like"/>
    <property type="match status" value="1"/>
</dbReference>
<comment type="similarity">
    <text evidence="1">Belongs to the ATP-dependent AMP-binding enzyme family.</text>
</comment>
<dbReference type="Pfam" id="PF00501">
    <property type="entry name" value="AMP-binding"/>
    <property type="match status" value="1"/>
</dbReference>
<evidence type="ECO:0000313" key="7">
    <source>
        <dbReference type="Proteomes" id="UP000032545"/>
    </source>
</evidence>
<dbReference type="EMBL" id="JYFN01000031">
    <property type="protein sequence ID" value="KJE21819.1"/>
    <property type="molecule type" value="Genomic_DNA"/>
</dbReference>
<dbReference type="InterPro" id="IPR025110">
    <property type="entry name" value="AMP-bd_C"/>
</dbReference>
<organism evidence="6 7">
    <name type="scientific">Frankia torreyi</name>
    <dbReference type="NCBI Taxonomy" id="1856"/>
    <lineage>
        <taxon>Bacteria</taxon>
        <taxon>Bacillati</taxon>
        <taxon>Actinomycetota</taxon>
        <taxon>Actinomycetes</taxon>
        <taxon>Frankiales</taxon>
        <taxon>Frankiaceae</taxon>
        <taxon>Frankia</taxon>
    </lineage>
</organism>
<feature type="domain" description="AMP-binding enzyme C-terminal" evidence="5">
    <location>
        <begin position="457"/>
        <end position="534"/>
    </location>
</feature>
<dbReference type="PROSITE" id="PS00455">
    <property type="entry name" value="AMP_BINDING"/>
    <property type="match status" value="1"/>
</dbReference>